<dbReference type="Gene3D" id="2.40.30.10">
    <property type="entry name" value="Translation factors"/>
    <property type="match status" value="1"/>
</dbReference>
<dbReference type="PANTHER" id="PTHR47354:SF8">
    <property type="entry name" value="1,2-PHENYLACETYL-COA EPOXIDASE, SUBUNIT E"/>
    <property type="match status" value="1"/>
</dbReference>
<reference evidence="12 13" key="1">
    <citation type="submission" date="2023-07" db="EMBL/GenBank/DDBJ databases">
        <authorList>
            <person name="Peeters C."/>
        </authorList>
    </citation>
    <scope>NUCLEOTIDE SEQUENCE [LARGE SCALE GENOMIC DNA]</scope>
    <source>
        <strain evidence="12 13">LMG 18101</strain>
    </source>
</reference>
<name>A0ABM9K9T0_9RALS</name>
<organism evidence="12 13">
    <name type="scientific">Ralstonia flaminis</name>
    <dbReference type="NCBI Taxonomy" id="3058597"/>
    <lineage>
        <taxon>Bacteria</taxon>
        <taxon>Pseudomonadati</taxon>
        <taxon>Pseudomonadota</taxon>
        <taxon>Betaproteobacteria</taxon>
        <taxon>Burkholderiales</taxon>
        <taxon>Burkholderiaceae</taxon>
        <taxon>Ralstonia</taxon>
    </lineage>
</organism>
<dbReference type="Pfam" id="PF00175">
    <property type="entry name" value="NAD_binding_1"/>
    <property type="match status" value="1"/>
</dbReference>
<evidence type="ECO:0000256" key="8">
    <source>
        <dbReference type="ARBA" id="ARBA00023014"/>
    </source>
</evidence>
<dbReference type="Gene3D" id="3.10.20.30">
    <property type="match status" value="1"/>
</dbReference>
<keyword evidence="6 12" id="KW-0560">Oxidoreductase</keyword>
<feature type="domain" description="2Fe-2S ferredoxin-type" evidence="10">
    <location>
        <begin position="276"/>
        <end position="366"/>
    </location>
</feature>
<dbReference type="InterPro" id="IPR036010">
    <property type="entry name" value="2Fe-2S_ferredoxin-like_sf"/>
</dbReference>
<dbReference type="InterPro" id="IPR011884">
    <property type="entry name" value="PaaE"/>
</dbReference>
<dbReference type="SUPFAM" id="SSF52343">
    <property type="entry name" value="Ferredoxin reductase-like, C-terminal NADP-linked domain"/>
    <property type="match status" value="1"/>
</dbReference>
<gene>
    <name evidence="12" type="primary">paaE</name>
    <name evidence="12" type="ORF">LMG18101_03411</name>
</gene>
<keyword evidence="7" id="KW-0408">Iron</keyword>
<keyword evidence="5" id="KW-0274">FAD</keyword>
<dbReference type="Gene3D" id="3.40.50.80">
    <property type="entry name" value="Nucleotide-binding domain of ferredoxin-NADP reductase (FNR) module"/>
    <property type="match status" value="1"/>
</dbReference>
<dbReference type="EMBL" id="CATZLL010000011">
    <property type="protein sequence ID" value="CAJ0817855.1"/>
    <property type="molecule type" value="Genomic_DNA"/>
</dbReference>
<proteinExistence type="predicted"/>
<dbReference type="InterPro" id="IPR050415">
    <property type="entry name" value="MRET"/>
</dbReference>
<dbReference type="PROSITE" id="PS51085">
    <property type="entry name" value="2FE2S_FER_2"/>
    <property type="match status" value="1"/>
</dbReference>
<dbReference type="RefSeq" id="WP_316681711.1">
    <property type="nucleotide sequence ID" value="NZ_CATZLL010000011.1"/>
</dbReference>
<keyword evidence="4" id="KW-0479">Metal-binding</keyword>
<dbReference type="InterPro" id="IPR008333">
    <property type="entry name" value="Cbr1-like_FAD-bd_dom"/>
</dbReference>
<dbReference type="InterPro" id="IPR017927">
    <property type="entry name" value="FAD-bd_FR_type"/>
</dbReference>
<dbReference type="InterPro" id="IPR001709">
    <property type="entry name" value="Flavoprot_Pyr_Nucl_cyt_Rdtase"/>
</dbReference>
<keyword evidence="13" id="KW-1185">Reference proteome</keyword>
<comment type="cofactor">
    <cofactor evidence="1">
        <name>FAD</name>
        <dbReference type="ChEBI" id="CHEBI:57692"/>
    </cofactor>
</comment>
<evidence type="ECO:0000256" key="6">
    <source>
        <dbReference type="ARBA" id="ARBA00023002"/>
    </source>
</evidence>
<evidence type="ECO:0000256" key="1">
    <source>
        <dbReference type="ARBA" id="ARBA00001974"/>
    </source>
</evidence>
<dbReference type="Pfam" id="PF00111">
    <property type="entry name" value="Fer2"/>
    <property type="match status" value="1"/>
</dbReference>
<dbReference type="InterPro" id="IPR001433">
    <property type="entry name" value="OxRdtase_FAD/NAD-bd"/>
</dbReference>
<dbReference type="InterPro" id="IPR039261">
    <property type="entry name" value="FNR_nucleotide-bd"/>
</dbReference>
<dbReference type="InterPro" id="IPR017938">
    <property type="entry name" value="Riboflavin_synthase-like_b-brl"/>
</dbReference>
<dbReference type="InterPro" id="IPR001041">
    <property type="entry name" value="2Fe-2S_ferredoxin-type"/>
</dbReference>
<comment type="cofactor">
    <cofactor evidence="9">
        <name>[2Fe-2S] cluster</name>
        <dbReference type="ChEBI" id="CHEBI:190135"/>
    </cofactor>
</comment>
<sequence length="366" mass="40187">MTPQFHPLRVAEVRGETADTISVRFDVPDDLRDAYRFKQGQFLTLRMPVPEQGQDDVRRSYSICCSVQDYDAHGELRVAVKRVDAGVFSNHLHDRIRVGQALDVLPPDGRFYVPLAAESARHYVAFAAGSGITPILSLIKTTLAAEPHSRFTLVYGNRSIDSIIFGEALEDLKDRYLDRFALYHVLSRQAQEIALFNGRLDGAKTHAFLDALIPPGDIDAAFICGPSTMIDAVEAALLECGVPRERVHAERFGVPVGDASTESAKARQRAAVAGDVALTVVLDGKSHEVPMAGDAKVLDSALNAGLDLPYACKGGVCCTCRAKVLEGRVEMEKNFTLEDWEIQQGFVLTCQARPLTQRVVVSYDER</sequence>
<evidence type="ECO:0000256" key="3">
    <source>
        <dbReference type="ARBA" id="ARBA00022714"/>
    </source>
</evidence>
<dbReference type="Proteomes" id="UP001189757">
    <property type="component" value="Unassembled WGS sequence"/>
</dbReference>
<dbReference type="PRINTS" id="PR00406">
    <property type="entry name" value="CYTB5RDTASE"/>
</dbReference>
<evidence type="ECO:0000256" key="4">
    <source>
        <dbReference type="ARBA" id="ARBA00022723"/>
    </source>
</evidence>
<dbReference type="PROSITE" id="PS51384">
    <property type="entry name" value="FAD_FR"/>
    <property type="match status" value="1"/>
</dbReference>
<dbReference type="PRINTS" id="PR00371">
    <property type="entry name" value="FPNCR"/>
</dbReference>
<evidence type="ECO:0000256" key="9">
    <source>
        <dbReference type="ARBA" id="ARBA00034078"/>
    </source>
</evidence>
<dbReference type="SUPFAM" id="SSF54292">
    <property type="entry name" value="2Fe-2S ferredoxin-like"/>
    <property type="match status" value="1"/>
</dbReference>
<dbReference type="InterPro" id="IPR012675">
    <property type="entry name" value="Beta-grasp_dom_sf"/>
</dbReference>
<keyword evidence="2" id="KW-0285">Flavoprotein</keyword>
<evidence type="ECO:0000256" key="7">
    <source>
        <dbReference type="ARBA" id="ARBA00023004"/>
    </source>
</evidence>
<dbReference type="GO" id="GO:0016491">
    <property type="term" value="F:oxidoreductase activity"/>
    <property type="evidence" value="ECO:0007669"/>
    <property type="project" value="UniProtKB-KW"/>
</dbReference>
<dbReference type="CDD" id="cd00207">
    <property type="entry name" value="fer2"/>
    <property type="match status" value="1"/>
</dbReference>
<feature type="domain" description="FAD-binding FR-type" evidence="11">
    <location>
        <begin position="3"/>
        <end position="114"/>
    </location>
</feature>
<evidence type="ECO:0000313" key="13">
    <source>
        <dbReference type="Proteomes" id="UP001189757"/>
    </source>
</evidence>
<protein>
    <submittedName>
        <fullName evidence="12">1,2-phenylacetyl-CoA epoxidase, subunit E</fullName>
        <ecNumber evidence="12">1.-.-.-</ecNumber>
    </submittedName>
</protein>
<comment type="caution">
    <text evidence="12">The sequence shown here is derived from an EMBL/GenBank/DDBJ whole genome shotgun (WGS) entry which is preliminary data.</text>
</comment>
<dbReference type="Pfam" id="PF00970">
    <property type="entry name" value="FAD_binding_6"/>
    <property type="match status" value="1"/>
</dbReference>
<dbReference type="CDD" id="cd06214">
    <property type="entry name" value="PA_degradation_oxidoreductase_like"/>
    <property type="match status" value="1"/>
</dbReference>
<dbReference type="PANTHER" id="PTHR47354">
    <property type="entry name" value="NADH OXIDOREDUCTASE HCR"/>
    <property type="match status" value="1"/>
</dbReference>
<keyword evidence="8" id="KW-0411">Iron-sulfur</keyword>
<evidence type="ECO:0000256" key="5">
    <source>
        <dbReference type="ARBA" id="ARBA00022827"/>
    </source>
</evidence>
<dbReference type="EC" id="1.-.-.-" evidence="12"/>
<evidence type="ECO:0000259" key="11">
    <source>
        <dbReference type="PROSITE" id="PS51384"/>
    </source>
</evidence>
<dbReference type="SUPFAM" id="SSF63380">
    <property type="entry name" value="Riboflavin synthase domain-like"/>
    <property type="match status" value="1"/>
</dbReference>
<accession>A0ABM9K9T0</accession>
<keyword evidence="3" id="KW-0001">2Fe-2S</keyword>
<evidence type="ECO:0000313" key="12">
    <source>
        <dbReference type="EMBL" id="CAJ0817855.1"/>
    </source>
</evidence>
<dbReference type="NCBIfam" id="TIGR02160">
    <property type="entry name" value="PA_CoA_Oxy5"/>
    <property type="match status" value="1"/>
</dbReference>
<evidence type="ECO:0000256" key="2">
    <source>
        <dbReference type="ARBA" id="ARBA00022630"/>
    </source>
</evidence>
<evidence type="ECO:0000259" key="10">
    <source>
        <dbReference type="PROSITE" id="PS51085"/>
    </source>
</evidence>